<reference evidence="2 3" key="1">
    <citation type="submission" date="2016-11" db="EMBL/GenBank/DDBJ databases">
        <authorList>
            <person name="Jaros S."/>
            <person name="Januszkiewicz K."/>
            <person name="Wedrychowicz H."/>
        </authorList>
    </citation>
    <scope>NUCLEOTIDE SEQUENCE [LARGE SCALE GENOMIC DNA]</scope>
    <source>
        <strain evidence="2 3">DSM 10068</strain>
    </source>
</reference>
<dbReference type="AlphaFoldDB" id="A0A1M5UVU5"/>
<evidence type="ECO:0000256" key="1">
    <source>
        <dbReference type="ARBA" id="ARBA00022801"/>
    </source>
</evidence>
<dbReference type="PANTHER" id="PTHR31377:SF0">
    <property type="entry name" value="AGMATINE DEIMINASE-RELATED"/>
    <property type="match status" value="1"/>
</dbReference>
<gene>
    <name evidence="2" type="ORF">SAMN02745823_00691</name>
</gene>
<dbReference type="Proteomes" id="UP000183995">
    <property type="component" value="Unassembled WGS sequence"/>
</dbReference>
<dbReference type="STRING" id="1123282.SAMN02745823_00691"/>
<sequence length="350" mass="38614">MRNDSKFYMPAEWARHERTLMEWPVKSSLIWPDNYGEVCRGYAETARAISAFEKVTMLVNEDTAAEAEALCGRDVDYLAIPHNDAWCRDNGPTFLLSREGGRAAVSWQFNAWGEKYAHYDLDNQVASRSASHYGVPVYESPIVLEGGSIHTDGAGTLLTTRECLLNKNRNPRLTQAEIEAEIKSVLGVSRIIWLNRGLYGDETDGHVDNVACFAAPGVILIQACRDRDDPNYEITGENLELLRSARDAAGRTPEIVEIPQPPARFYRDARLTLSYLNFYIVNGGVVLPVFGGDAADTDDEARGILQRAFPGRGIAAVDGMALIREGGNVHCITQQMPAACSSEERSGEKA</sequence>
<keyword evidence="3" id="KW-1185">Reference proteome</keyword>
<name>A0A1M5UVU5_9FIRM</name>
<dbReference type="RefSeq" id="WP_073076210.1">
    <property type="nucleotide sequence ID" value="NZ_FQXV01000001.1"/>
</dbReference>
<dbReference type="GO" id="GO:0009446">
    <property type="term" value="P:putrescine biosynthetic process"/>
    <property type="evidence" value="ECO:0007669"/>
    <property type="project" value="InterPro"/>
</dbReference>
<proteinExistence type="predicted"/>
<dbReference type="Pfam" id="PF04371">
    <property type="entry name" value="PAD_porph"/>
    <property type="match status" value="1"/>
</dbReference>
<evidence type="ECO:0000313" key="3">
    <source>
        <dbReference type="Proteomes" id="UP000183995"/>
    </source>
</evidence>
<dbReference type="PANTHER" id="PTHR31377">
    <property type="entry name" value="AGMATINE DEIMINASE-RELATED"/>
    <property type="match status" value="1"/>
</dbReference>
<accession>A0A1M5UVU5</accession>
<organism evidence="2 3">
    <name type="scientific">Sporobacter termitidis DSM 10068</name>
    <dbReference type="NCBI Taxonomy" id="1123282"/>
    <lineage>
        <taxon>Bacteria</taxon>
        <taxon>Bacillati</taxon>
        <taxon>Bacillota</taxon>
        <taxon>Clostridia</taxon>
        <taxon>Eubacteriales</taxon>
        <taxon>Oscillospiraceae</taxon>
        <taxon>Sporobacter</taxon>
    </lineage>
</organism>
<dbReference type="InterPro" id="IPR007466">
    <property type="entry name" value="Peptidyl-Arg-deiminase_porph"/>
</dbReference>
<dbReference type="SUPFAM" id="SSF55909">
    <property type="entry name" value="Pentein"/>
    <property type="match status" value="1"/>
</dbReference>
<dbReference type="Gene3D" id="3.75.10.10">
    <property type="entry name" value="L-arginine/glycine Amidinotransferase, Chain A"/>
    <property type="match status" value="1"/>
</dbReference>
<evidence type="ECO:0000313" key="2">
    <source>
        <dbReference type="EMBL" id="SHH66833.1"/>
    </source>
</evidence>
<dbReference type="EMBL" id="FQXV01000001">
    <property type="protein sequence ID" value="SHH66833.1"/>
    <property type="molecule type" value="Genomic_DNA"/>
</dbReference>
<keyword evidence="1" id="KW-0378">Hydrolase</keyword>
<protein>
    <submittedName>
        <fullName evidence="2">Agmatine deiminase</fullName>
    </submittedName>
</protein>
<dbReference type="GO" id="GO:0004668">
    <property type="term" value="F:protein-arginine deiminase activity"/>
    <property type="evidence" value="ECO:0007669"/>
    <property type="project" value="InterPro"/>
</dbReference>
<dbReference type="GO" id="GO:0047632">
    <property type="term" value="F:agmatine deiminase activity"/>
    <property type="evidence" value="ECO:0007669"/>
    <property type="project" value="TreeGrafter"/>
</dbReference>
<dbReference type="OrthoDB" id="9808013at2"/>